<sequence>MTYKYIAFMGGGARGIVYPGAYKSLVDSGLYKNIEGIAGSSIGAISSAIMASGATPEQFKKIFDHTNFSKLVSKDGQLFLNFFKERIKDNILYFFKEHKISTEQDFNTNKEFLKNKDQLKEIFIKCKKNKSITFKDLNILHKIDPTLFKNLSVNAVVKNTGKNKIFNHKNTPNIEISRACLASGALPGIFNPVTIDNCEYVDGGVYENLPASPEYFSDNKNKQVSQNEILMMTLARKKGPMHTAIHSNPNETKKLYSEKSKDKYLKDFGMDQLGIKRNYTYAERKNAMYNKVRLYNQHAVELNITNIGTRDFKESNKNKDLHFYTGYFNTYDSLIKKSVCPKPNNQYDLRKFFYNVYNKYKNDWHWWGSKYGRNSTNRKTRALLQFCSPDFGKINEEQLIKGYIKLACFGRRSKQYKSNTGAASALIDKINSAPIEMKEKFCKVLNISKETKVTSDHFDQFIDNTLEAKNKTFDDKSLFYKNITNLEIKSEPKQQHQVVI</sequence>
<dbReference type="PANTHER" id="PTHR46394">
    <property type="entry name" value="ANNEXIN"/>
    <property type="match status" value="1"/>
</dbReference>
<organism evidence="2 3">
    <name type="scientific">Piscirickettsia salmonis</name>
    <dbReference type="NCBI Taxonomy" id="1238"/>
    <lineage>
        <taxon>Bacteria</taxon>
        <taxon>Pseudomonadati</taxon>
        <taxon>Pseudomonadota</taxon>
        <taxon>Gammaproteobacteria</taxon>
        <taxon>Thiotrichales</taxon>
        <taxon>Piscirickettsiaceae</taxon>
        <taxon>Piscirickettsia</taxon>
    </lineage>
</organism>
<gene>
    <name evidence="2" type="ORF">KU39_2672</name>
</gene>
<dbReference type="GO" id="GO:0016042">
    <property type="term" value="P:lipid catabolic process"/>
    <property type="evidence" value="ECO:0007669"/>
    <property type="project" value="UniProtKB-UniRule"/>
</dbReference>
<dbReference type="InterPro" id="IPR002641">
    <property type="entry name" value="PNPLA_dom"/>
</dbReference>
<dbReference type="InterPro" id="IPR016035">
    <property type="entry name" value="Acyl_Trfase/lysoPLipase"/>
</dbReference>
<dbReference type="AlphaFoldDB" id="A0A1L6TEF9"/>
<keyword evidence="1" id="KW-0442">Lipid degradation</keyword>
<dbReference type="Gene3D" id="3.40.1090.10">
    <property type="entry name" value="Cytosolic phospholipase A2 catalytic domain"/>
    <property type="match status" value="1"/>
</dbReference>
<dbReference type="Proteomes" id="UP000029558">
    <property type="component" value="Chromosome"/>
</dbReference>
<accession>A0A1L6TEF9</accession>
<dbReference type="PROSITE" id="PS51635">
    <property type="entry name" value="PNPLA"/>
    <property type="match status" value="1"/>
</dbReference>
<dbReference type="PANTHER" id="PTHR46394:SF1">
    <property type="entry name" value="PNPLA DOMAIN-CONTAINING PROTEIN"/>
    <property type="match status" value="1"/>
</dbReference>
<dbReference type="OrthoDB" id="9807112at2"/>
<evidence type="ECO:0000313" key="3">
    <source>
        <dbReference type="Proteomes" id="UP000029558"/>
    </source>
</evidence>
<name>A0A1L6TEF9_PISSA</name>
<evidence type="ECO:0000313" key="2">
    <source>
        <dbReference type="EMBL" id="ALB23848.1"/>
    </source>
</evidence>
<protein>
    <submittedName>
        <fullName evidence="2">Esterase</fullName>
    </submittedName>
</protein>
<feature type="active site" description="Nucleophile" evidence="1">
    <location>
        <position position="41"/>
    </location>
</feature>
<feature type="short sequence motif" description="GXGXXG" evidence="1">
    <location>
        <begin position="10"/>
        <end position="15"/>
    </location>
</feature>
<evidence type="ECO:0000256" key="1">
    <source>
        <dbReference type="PROSITE-ProRule" id="PRU01161"/>
    </source>
</evidence>
<feature type="short sequence motif" description="GXSXG" evidence="1">
    <location>
        <begin position="39"/>
        <end position="43"/>
    </location>
</feature>
<dbReference type="RefSeq" id="WP_027242646.1">
    <property type="nucleotide sequence ID" value="NZ_CP012508.1"/>
</dbReference>
<reference evidence="2 3" key="1">
    <citation type="journal article" date="2014" name="Genome Announc.">
        <title>Comparative Genome Analysis of Two Isolates of the Fish Pathogen Piscirickettsia salmonis from Different Hosts Reveals Major Differences in Virulence-Associated Secretion Systems.</title>
        <authorList>
            <person name="Bohle H."/>
            <person name="Henriquez P."/>
            <person name="Grothusen H."/>
            <person name="Navas E."/>
            <person name="Sandoval A."/>
            <person name="Bustamante F."/>
            <person name="Bustos P."/>
            <person name="Mancilla M."/>
        </authorList>
    </citation>
    <scope>NUCLEOTIDE SEQUENCE [LARGE SCALE GENOMIC DNA]</scope>
    <source>
        <strain evidence="3">B1-32597</strain>
    </source>
</reference>
<keyword evidence="1" id="KW-0443">Lipid metabolism</keyword>
<proteinExistence type="predicted"/>
<dbReference type="EMBL" id="CP012508">
    <property type="protein sequence ID" value="ALB23848.1"/>
    <property type="molecule type" value="Genomic_DNA"/>
</dbReference>
<feature type="short sequence motif" description="DGA/G" evidence="1">
    <location>
        <begin position="202"/>
        <end position="204"/>
    </location>
</feature>
<dbReference type="GO" id="GO:0016787">
    <property type="term" value="F:hydrolase activity"/>
    <property type="evidence" value="ECO:0007669"/>
    <property type="project" value="UniProtKB-UniRule"/>
</dbReference>
<dbReference type="Pfam" id="PF01734">
    <property type="entry name" value="Patatin"/>
    <property type="match status" value="1"/>
</dbReference>
<dbReference type="SUPFAM" id="SSF52151">
    <property type="entry name" value="FabD/lysophospholipase-like"/>
    <property type="match status" value="1"/>
</dbReference>
<feature type="active site" description="Proton acceptor" evidence="1">
    <location>
        <position position="202"/>
    </location>
</feature>
<keyword evidence="1" id="KW-0378">Hydrolase</keyword>
<dbReference type="InterPro" id="IPR052580">
    <property type="entry name" value="Lipid_Hydrolase"/>
</dbReference>